<dbReference type="InterPro" id="IPR023393">
    <property type="entry name" value="START-like_dom_sf"/>
</dbReference>
<evidence type="ECO:0000259" key="2">
    <source>
        <dbReference type="Pfam" id="PF08327"/>
    </source>
</evidence>
<name>A0A561PPB0_9BACT</name>
<evidence type="ECO:0000313" key="4">
    <source>
        <dbReference type="Proteomes" id="UP000320811"/>
    </source>
</evidence>
<feature type="domain" description="Activator of Hsp90 ATPase homologue 1/2-like C-terminal" evidence="2">
    <location>
        <begin position="13"/>
        <end position="143"/>
    </location>
</feature>
<keyword evidence="4" id="KW-1185">Reference proteome</keyword>
<comment type="caution">
    <text evidence="3">The sequence shown here is derived from an EMBL/GenBank/DDBJ whole genome shotgun (WGS) entry which is preliminary data.</text>
</comment>
<protein>
    <submittedName>
        <fullName evidence="3">Uncharacterized protein YndB with AHSA1/START domain</fullName>
    </submittedName>
</protein>
<evidence type="ECO:0000256" key="1">
    <source>
        <dbReference type="ARBA" id="ARBA00006817"/>
    </source>
</evidence>
<dbReference type="Proteomes" id="UP000320811">
    <property type="component" value="Unassembled WGS sequence"/>
</dbReference>
<reference evidence="3 4" key="1">
    <citation type="submission" date="2019-06" db="EMBL/GenBank/DDBJ databases">
        <title>Sorghum-associated microbial communities from plants grown in Nebraska, USA.</title>
        <authorList>
            <person name="Schachtman D."/>
        </authorList>
    </citation>
    <scope>NUCLEOTIDE SEQUENCE [LARGE SCALE GENOMIC DNA]</scope>
    <source>
        <strain evidence="3 4">1209</strain>
    </source>
</reference>
<dbReference type="Gene3D" id="3.30.530.20">
    <property type="match status" value="1"/>
</dbReference>
<dbReference type="SUPFAM" id="SSF55961">
    <property type="entry name" value="Bet v1-like"/>
    <property type="match status" value="1"/>
</dbReference>
<organism evidence="3 4">
    <name type="scientific">Chitinophaga polysaccharea</name>
    <dbReference type="NCBI Taxonomy" id="1293035"/>
    <lineage>
        <taxon>Bacteria</taxon>
        <taxon>Pseudomonadati</taxon>
        <taxon>Bacteroidota</taxon>
        <taxon>Chitinophagia</taxon>
        <taxon>Chitinophagales</taxon>
        <taxon>Chitinophagaceae</taxon>
        <taxon>Chitinophaga</taxon>
    </lineage>
</organism>
<dbReference type="OrthoDB" id="9786557at2"/>
<dbReference type="Pfam" id="PF08327">
    <property type="entry name" value="AHSA1"/>
    <property type="match status" value="1"/>
</dbReference>
<accession>A0A561PPB0</accession>
<dbReference type="InterPro" id="IPR013538">
    <property type="entry name" value="ASHA1/2-like_C"/>
</dbReference>
<dbReference type="CDD" id="cd08895">
    <property type="entry name" value="SRPBCC_CalC_Aha1-like_2"/>
    <property type="match status" value="1"/>
</dbReference>
<evidence type="ECO:0000313" key="3">
    <source>
        <dbReference type="EMBL" id="TWF39945.1"/>
    </source>
</evidence>
<sequence>MSNNTVSLHRMLKTSPEKVYRAFTDALAIASWLPPYGFLCTVHEMDVKVGGTFKMSFHNFSTGNGHSFGGSYLELKPNEFLKYSDKFDDPNLPGEMITSVSLRKTIAGTEIKITQEGIPAAIPVEMCYLGWQESLEKLTKLVEPEIPDAGL</sequence>
<dbReference type="AlphaFoldDB" id="A0A561PPB0"/>
<dbReference type="EMBL" id="VIWO01000005">
    <property type="protein sequence ID" value="TWF39945.1"/>
    <property type="molecule type" value="Genomic_DNA"/>
</dbReference>
<proteinExistence type="inferred from homology"/>
<comment type="similarity">
    <text evidence="1">Belongs to the AHA1 family.</text>
</comment>
<dbReference type="RefSeq" id="WP_145671117.1">
    <property type="nucleotide sequence ID" value="NZ_VIWO01000005.1"/>
</dbReference>
<gene>
    <name evidence="3" type="ORF">FHW36_105386</name>
</gene>